<evidence type="ECO:0000313" key="2">
    <source>
        <dbReference type="Proteomes" id="UP001569428"/>
    </source>
</evidence>
<dbReference type="RefSeq" id="WP_371841826.1">
    <property type="nucleotide sequence ID" value="NZ_JBGMEK010000188.1"/>
</dbReference>
<organism evidence="1 2">
    <name type="scientific">Microbulbifer epialgicus</name>
    <dbReference type="NCBI Taxonomy" id="393907"/>
    <lineage>
        <taxon>Bacteria</taxon>
        <taxon>Pseudomonadati</taxon>
        <taxon>Pseudomonadota</taxon>
        <taxon>Gammaproteobacteria</taxon>
        <taxon>Cellvibrionales</taxon>
        <taxon>Microbulbiferaceae</taxon>
        <taxon>Microbulbifer</taxon>
    </lineage>
</organism>
<sequence length="164" mass="17475">CARENGKLRYDWPRGDVFAQKKWIGLKTNADGDIILCLGSSACSAPSNIANATAGDIGLEGGALTVGAIPVVGKVIKPSVTKSTLKRIKRLVTNLSDNSRQGNGLSQEKVEQLQRIINKAGGTLRNDGARGLRGSSAGIPHVQVEGLGRKIKNRHIWTQPDIDI</sequence>
<dbReference type="Proteomes" id="UP001569428">
    <property type="component" value="Unassembled WGS sequence"/>
</dbReference>
<dbReference type="EMBL" id="JBGMEK010000188">
    <property type="protein sequence ID" value="MFA0813983.1"/>
    <property type="molecule type" value="Genomic_DNA"/>
</dbReference>
<proteinExistence type="predicted"/>
<name>A0ABV4P6J5_9GAMM</name>
<protein>
    <submittedName>
        <fullName evidence="1">Uncharacterized protein</fullName>
    </submittedName>
</protein>
<comment type="caution">
    <text evidence="1">The sequence shown here is derived from an EMBL/GenBank/DDBJ whole genome shotgun (WGS) entry which is preliminary data.</text>
</comment>
<keyword evidence="2" id="KW-1185">Reference proteome</keyword>
<gene>
    <name evidence="1" type="ORF">ACCI49_24250</name>
</gene>
<reference evidence="1 2" key="1">
    <citation type="submission" date="2024-08" db="EMBL/GenBank/DDBJ databases">
        <authorList>
            <person name="Ishaq N."/>
        </authorList>
    </citation>
    <scope>NUCLEOTIDE SEQUENCE [LARGE SCALE GENOMIC DNA]</scope>
    <source>
        <strain evidence="1 2">DSM 18651</strain>
    </source>
</reference>
<evidence type="ECO:0000313" key="1">
    <source>
        <dbReference type="EMBL" id="MFA0813983.1"/>
    </source>
</evidence>
<accession>A0ABV4P6J5</accession>
<feature type="non-terminal residue" evidence="1">
    <location>
        <position position="1"/>
    </location>
</feature>